<dbReference type="Proteomes" id="UP000248044">
    <property type="component" value="Chromosome"/>
</dbReference>
<evidence type="ECO:0000313" key="1">
    <source>
        <dbReference type="EMBL" id="AWR95749.1"/>
    </source>
</evidence>
<proteinExistence type="predicted"/>
<organism evidence="1 2">
    <name type="scientific">Acidianus brierleyi</name>
    <dbReference type="NCBI Taxonomy" id="41673"/>
    <lineage>
        <taxon>Archaea</taxon>
        <taxon>Thermoproteota</taxon>
        <taxon>Thermoprotei</taxon>
        <taxon>Sulfolobales</taxon>
        <taxon>Sulfolobaceae</taxon>
        <taxon>Acidianus</taxon>
    </lineage>
</organism>
<evidence type="ECO:0000313" key="2">
    <source>
        <dbReference type="Proteomes" id="UP000248044"/>
    </source>
</evidence>
<reference evidence="1 2" key="1">
    <citation type="submission" date="2018-05" db="EMBL/GenBank/DDBJ databases">
        <title>Complete Genome Sequences of Extremely Thermoacidophilic, Metal-Mobilizing Type-Strain Members of the Archaeal Family Sulfolobaceae: Acidianus brierleyi DSM-1651T, Acidianus sulfidivorans DSM-18786T, Metallosphaera hakonensis DSM-7519T, and Metallosphaera prunae DSM-10039T.</title>
        <authorList>
            <person name="Counts J.A."/>
            <person name="Kelly R.M."/>
        </authorList>
    </citation>
    <scope>NUCLEOTIDE SEQUENCE [LARGE SCALE GENOMIC DNA]</scope>
    <source>
        <strain evidence="1 2">DSM 1651</strain>
    </source>
</reference>
<dbReference type="AlphaFoldDB" id="A0A2U9II96"/>
<dbReference type="KEGG" id="abri:DFR85_15330"/>
<dbReference type="EMBL" id="CP029289">
    <property type="protein sequence ID" value="AWR95749.1"/>
    <property type="molecule type" value="Genomic_DNA"/>
</dbReference>
<sequence length="64" mass="7225">MAEFHVNKGTVLESWKLNVTPEGLEESYYINLVKVENGKILCKSKEHLTEGSSTIIEDNVCRSL</sequence>
<name>A0A2U9II96_9CREN</name>
<keyword evidence="2" id="KW-1185">Reference proteome</keyword>
<accession>A0A2U9II96</accession>
<gene>
    <name evidence="1" type="ORF">DFR85_15330</name>
</gene>
<protein>
    <submittedName>
        <fullName evidence="1">Uncharacterized protein</fullName>
    </submittedName>
</protein>